<dbReference type="Pfam" id="PF00571">
    <property type="entry name" value="CBS"/>
    <property type="match status" value="2"/>
</dbReference>
<dbReference type="InterPro" id="IPR046342">
    <property type="entry name" value="CBS_dom_sf"/>
</dbReference>
<evidence type="ECO:0000259" key="4">
    <source>
        <dbReference type="PROSITE" id="PS51371"/>
    </source>
</evidence>
<dbReference type="Proteomes" id="UP000245992">
    <property type="component" value="Unassembled WGS sequence"/>
</dbReference>
<evidence type="ECO:0000256" key="1">
    <source>
        <dbReference type="ARBA" id="ARBA00023122"/>
    </source>
</evidence>
<dbReference type="STRING" id="1440053.GCA_000718095_01186"/>
<dbReference type="RefSeq" id="WP_030350361.1">
    <property type="nucleotide sequence ID" value="NZ_AZSP01000125.1"/>
</dbReference>
<keyword evidence="6" id="KW-1185">Reference proteome</keyword>
<keyword evidence="1 2" id="KW-0129">CBS domain</keyword>
<feature type="domain" description="CBS" evidence="4">
    <location>
        <begin position="12"/>
        <end position="70"/>
    </location>
</feature>
<dbReference type="InterPro" id="IPR007055">
    <property type="entry name" value="BON_dom"/>
</dbReference>
<dbReference type="PANTHER" id="PTHR43080">
    <property type="entry name" value="CBS DOMAIN-CONTAINING PROTEIN CBSX3, MITOCHONDRIAL"/>
    <property type="match status" value="1"/>
</dbReference>
<reference evidence="5 6" key="1">
    <citation type="submission" date="2013-12" db="EMBL/GenBank/DDBJ databases">
        <title>Annotated genome of Streptomyces scopuliridis.</title>
        <authorList>
            <person name="Olson J.B."/>
        </authorList>
    </citation>
    <scope>NUCLEOTIDE SEQUENCE [LARGE SCALE GENOMIC DNA]</scope>
    <source>
        <strain evidence="5 6">RB72</strain>
    </source>
</reference>
<comment type="caution">
    <text evidence="5">The sequence shown here is derived from an EMBL/GenBank/DDBJ whole genome shotgun (WGS) entry which is preliminary data.</text>
</comment>
<protein>
    <recommendedName>
        <fullName evidence="7">CBS domain-containing protein</fullName>
    </recommendedName>
</protein>
<evidence type="ECO:0000256" key="2">
    <source>
        <dbReference type="PROSITE-ProRule" id="PRU00703"/>
    </source>
</evidence>
<proteinExistence type="predicted"/>
<dbReference type="InterPro" id="IPR000644">
    <property type="entry name" value="CBS_dom"/>
</dbReference>
<dbReference type="PIRSF" id="PIRSF036990">
    <property type="entry name" value="UCP036990_CBS_BON"/>
    <property type="match status" value="1"/>
</dbReference>
<evidence type="ECO:0008006" key="7">
    <source>
        <dbReference type="Google" id="ProtNLM"/>
    </source>
</evidence>
<evidence type="ECO:0000259" key="3">
    <source>
        <dbReference type="PROSITE" id="PS50914"/>
    </source>
</evidence>
<accession>A0A2T7T9S0</accession>
<dbReference type="AlphaFoldDB" id="A0A2T7T9S0"/>
<sequence>MHHTPHTVSEVMTRPVVAVSPRAGFKEIVATMARWKVSAVPVLAGDGRVVGVVSEADLLPKEEFRDADPSRLEQLRRLDDLRKAGALTAEDLMSVPVVTVREDAPLARAARTMARGRLKRLPVVDGEGMLRGVVSRCDLLKVFLRSDEDLAQEVRTEVVERLFLVAGEDVRVSVADGVVTLRGRVGDTALVPVAARMVRAVEGVVDVECALVGPGAPASASPQAGAGL</sequence>
<gene>
    <name evidence="5" type="ORF">Y717_07685</name>
</gene>
<dbReference type="PROSITE" id="PS50914">
    <property type="entry name" value="BON"/>
    <property type="match status" value="1"/>
</dbReference>
<dbReference type="Pfam" id="PF04972">
    <property type="entry name" value="BON"/>
    <property type="match status" value="1"/>
</dbReference>
<evidence type="ECO:0000313" key="6">
    <source>
        <dbReference type="Proteomes" id="UP000245992"/>
    </source>
</evidence>
<name>A0A2T7T9S0_9ACTN</name>
<feature type="domain" description="CBS" evidence="4">
    <location>
        <begin position="93"/>
        <end position="150"/>
    </location>
</feature>
<dbReference type="SMART" id="SM00116">
    <property type="entry name" value="CBS"/>
    <property type="match status" value="2"/>
</dbReference>
<dbReference type="OrthoDB" id="2111978at2"/>
<dbReference type="PROSITE" id="PS51371">
    <property type="entry name" value="CBS"/>
    <property type="match status" value="2"/>
</dbReference>
<dbReference type="InterPro" id="IPR017080">
    <property type="entry name" value="UCP036990_CBS_BON"/>
</dbReference>
<evidence type="ECO:0000313" key="5">
    <source>
        <dbReference type="EMBL" id="PVE11914.1"/>
    </source>
</evidence>
<dbReference type="Gene3D" id="3.30.1340.30">
    <property type="match status" value="1"/>
</dbReference>
<dbReference type="PANTHER" id="PTHR43080:SF29">
    <property type="entry name" value="OS02G0818000 PROTEIN"/>
    <property type="match status" value="1"/>
</dbReference>
<dbReference type="EMBL" id="AZSP01000125">
    <property type="protein sequence ID" value="PVE11914.1"/>
    <property type="molecule type" value="Genomic_DNA"/>
</dbReference>
<dbReference type="Gene3D" id="3.10.580.10">
    <property type="entry name" value="CBS-domain"/>
    <property type="match status" value="1"/>
</dbReference>
<dbReference type="InterPro" id="IPR051257">
    <property type="entry name" value="Diverse_CBS-Domain"/>
</dbReference>
<dbReference type="SUPFAM" id="SSF54631">
    <property type="entry name" value="CBS-domain pair"/>
    <property type="match status" value="1"/>
</dbReference>
<dbReference type="CDD" id="cd04586">
    <property type="entry name" value="CBS_pair_BON_assoc"/>
    <property type="match status" value="1"/>
</dbReference>
<organism evidence="5 6">
    <name type="scientific">Streptomyces scopuliridis RB72</name>
    <dbReference type="NCBI Taxonomy" id="1440053"/>
    <lineage>
        <taxon>Bacteria</taxon>
        <taxon>Bacillati</taxon>
        <taxon>Actinomycetota</taxon>
        <taxon>Actinomycetes</taxon>
        <taxon>Kitasatosporales</taxon>
        <taxon>Streptomycetaceae</taxon>
        <taxon>Streptomyces</taxon>
    </lineage>
</organism>
<feature type="domain" description="BON" evidence="3">
    <location>
        <begin position="146"/>
        <end position="215"/>
    </location>
</feature>